<dbReference type="GO" id="GO:0016020">
    <property type="term" value="C:membrane"/>
    <property type="evidence" value="ECO:0007669"/>
    <property type="project" value="UniProtKB-SubCell"/>
</dbReference>
<dbReference type="InterPro" id="IPR005018">
    <property type="entry name" value="DOMON_domain"/>
</dbReference>
<feature type="domain" description="Cytochrome b561" evidence="15">
    <location>
        <begin position="202"/>
        <end position="420"/>
    </location>
</feature>
<feature type="transmembrane region" description="Helical" evidence="12">
    <location>
        <begin position="324"/>
        <end position="345"/>
    </location>
</feature>
<dbReference type="PANTHER" id="PTHR15422:SF24">
    <property type="entry name" value="DOMON RELATED DOMAIN-CONTAINING PROTEIN"/>
    <property type="match status" value="1"/>
</dbReference>
<accession>A0A7E4UPX9</accession>
<dbReference type="Proteomes" id="UP000492821">
    <property type="component" value="Unassembled WGS sequence"/>
</dbReference>
<evidence type="ECO:0000256" key="4">
    <source>
        <dbReference type="ARBA" id="ARBA00022617"/>
    </source>
</evidence>
<reference evidence="16" key="1">
    <citation type="journal article" date="2013" name="Genetics">
        <title>The draft genome and transcriptome of Panagrellus redivivus are shaped by the harsh demands of a free-living lifestyle.</title>
        <authorList>
            <person name="Srinivasan J."/>
            <person name="Dillman A.R."/>
            <person name="Macchietto M.G."/>
            <person name="Heikkinen L."/>
            <person name="Lakso M."/>
            <person name="Fracchia K.M."/>
            <person name="Antoshechkin I."/>
            <person name="Mortazavi A."/>
            <person name="Wong G."/>
            <person name="Sternberg P.W."/>
        </authorList>
    </citation>
    <scope>NUCLEOTIDE SEQUENCE [LARGE SCALE GENOMIC DNA]</scope>
    <source>
        <strain evidence="16">MT8872</strain>
    </source>
</reference>
<dbReference type="Pfam" id="PF03188">
    <property type="entry name" value="Cytochrom_B561"/>
    <property type="match status" value="1"/>
</dbReference>
<feature type="transmembrane region" description="Helical" evidence="12">
    <location>
        <begin position="241"/>
        <end position="264"/>
    </location>
</feature>
<dbReference type="PROSITE" id="PS50939">
    <property type="entry name" value="CYTOCHROME_B561"/>
    <property type="match status" value="1"/>
</dbReference>
<dbReference type="WBParaSite" id="Pan_g11040.t1">
    <property type="protein sequence ID" value="Pan_g11040.t1"/>
    <property type="gene ID" value="Pan_g11040"/>
</dbReference>
<evidence type="ECO:0000256" key="7">
    <source>
        <dbReference type="ARBA" id="ARBA00022982"/>
    </source>
</evidence>
<dbReference type="GO" id="GO:0140571">
    <property type="term" value="F:transmembrane ascorbate ferrireductase activity"/>
    <property type="evidence" value="ECO:0007669"/>
    <property type="project" value="UniProtKB-EC"/>
</dbReference>
<evidence type="ECO:0000256" key="11">
    <source>
        <dbReference type="ARBA" id="ARBA00024225"/>
    </source>
</evidence>
<organism evidence="16 17">
    <name type="scientific">Panagrellus redivivus</name>
    <name type="common">Microworm</name>
    <dbReference type="NCBI Taxonomy" id="6233"/>
    <lineage>
        <taxon>Eukaryota</taxon>
        <taxon>Metazoa</taxon>
        <taxon>Ecdysozoa</taxon>
        <taxon>Nematoda</taxon>
        <taxon>Chromadorea</taxon>
        <taxon>Rhabditida</taxon>
        <taxon>Tylenchina</taxon>
        <taxon>Panagrolaimomorpha</taxon>
        <taxon>Panagrolaimoidea</taxon>
        <taxon>Panagrolaimidae</taxon>
        <taxon>Panagrellus</taxon>
    </lineage>
</organism>
<dbReference type="EC" id="7.2.1.3" evidence="11"/>
<dbReference type="AlphaFoldDB" id="A0A7E4UPX9"/>
<feature type="signal peptide" evidence="13">
    <location>
        <begin position="1"/>
        <end position="15"/>
    </location>
</feature>
<dbReference type="Gene3D" id="1.20.120.1770">
    <property type="match status" value="1"/>
</dbReference>
<keyword evidence="13" id="KW-0732">Signal</keyword>
<feature type="transmembrane region" description="Helical" evidence="12">
    <location>
        <begin position="366"/>
        <end position="383"/>
    </location>
</feature>
<evidence type="ECO:0000256" key="2">
    <source>
        <dbReference type="ARBA" id="ARBA00004141"/>
    </source>
</evidence>
<dbReference type="InterPro" id="IPR045150">
    <property type="entry name" value="CYB561D1/2"/>
</dbReference>
<evidence type="ECO:0000256" key="8">
    <source>
        <dbReference type="ARBA" id="ARBA00022989"/>
    </source>
</evidence>
<keyword evidence="3" id="KW-0813">Transport</keyword>
<evidence type="ECO:0000256" key="3">
    <source>
        <dbReference type="ARBA" id="ARBA00022448"/>
    </source>
</evidence>
<keyword evidence="5 12" id="KW-0812">Transmembrane</keyword>
<evidence type="ECO:0000313" key="16">
    <source>
        <dbReference type="Proteomes" id="UP000492821"/>
    </source>
</evidence>
<dbReference type="GO" id="GO:0046872">
    <property type="term" value="F:metal ion binding"/>
    <property type="evidence" value="ECO:0007669"/>
    <property type="project" value="UniProtKB-KW"/>
</dbReference>
<dbReference type="CDD" id="cd08760">
    <property type="entry name" value="Cyt_b561_FRRS1_like"/>
    <property type="match status" value="1"/>
</dbReference>
<comment type="subcellular location">
    <subcellularLocation>
        <location evidence="2">Membrane</location>
        <topology evidence="2">Multi-pass membrane protein</topology>
    </subcellularLocation>
</comment>
<dbReference type="GO" id="GO:0140575">
    <property type="term" value="F:transmembrane monodehydroascorbate reductase activity"/>
    <property type="evidence" value="ECO:0007669"/>
    <property type="project" value="InterPro"/>
</dbReference>
<feature type="domain" description="DOMON" evidence="14">
    <location>
        <begin position="44"/>
        <end position="164"/>
    </location>
</feature>
<keyword evidence="10 12" id="KW-0472">Membrane</keyword>
<evidence type="ECO:0000259" key="14">
    <source>
        <dbReference type="PROSITE" id="PS50836"/>
    </source>
</evidence>
<protein>
    <recommendedName>
        <fullName evidence="11">ascorbate ferrireductase (transmembrane)</fullName>
        <ecNumber evidence="11">7.2.1.3</ecNumber>
    </recommendedName>
</protein>
<dbReference type="SMART" id="SM00665">
    <property type="entry name" value="B561"/>
    <property type="match status" value="1"/>
</dbReference>
<dbReference type="CDD" id="cd09628">
    <property type="entry name" value="DOMON_SDR_2_like"/>
    <property type="match status" value="1"/>
</dbReference>
<dbReference type="Pfam" id="PF03351">
    <property type="entry name" value="DOMON"/>
    <property type="match status" value="1"/>
</dbReference>
<keyword evidence="8 12" id="KW-1133">Transmembrane helix</keyword>
<evidence type="ECO:0000256" key="6">
    <source>
        <dbReference type="ARBA" id="ARBA00022723"/>
    </source>
</evidence>
<dbReference type="InterPro" id="IPR006593">
    <property type="entry name" value="Cyt_b561/ferric_Rdtase_TM"/>
</dbReference>
<feature type="chain" id="PRO_5028993218" description="ascorbate ferrireductase (transmembrane)" evidence="13">
    <location>
        <begin position="16"/>
        <end position="488"/>
    </location>
</feature>
<dbReference type="PANTHER" id="PTHR15422">
    <property type="entry name" value="OS05G0565100 PROTEIN"/>
    <property type="match status" value="1"/>
</dbReference>
<proteinExistence type="predicted"/>
<evidence type="ECO:0000256" key="5">
    <source>
        <dbReference type="ARBA" id="ARBA00022692"/>
    </source>
</evidence>
<keyword evidence="7" id="KW-0249">Electron transport</keyword>
<dbReference type="GO" id="GO:0020037">
    <property type="term" value="F:heme binding"/>
    <property type="evidence" value="ECO:0007669"/>
    <property type="project" value="TreeGrafter"/>
</dbReference>
<evidence type="ECO:0000256" key="13">
    <source>
        <dbReference type="SAM" id="SignalP"/>
    </source>
</evidence>
<evidence type="ECO:0000256" key="12">
    <source>
        <dbReference type="SAM" id="Phobius"/>
    </source>
</evidence>
<evidence type="ECO:0000259" key="15">
    <source>
        <dbReference type="PROSITE" id="PS50939"/>
    </source>
</evidence>
<feature type="transmembrane region" description="Helical" evidence="12">
    <location>
        <begin position="463"/>
        <end position="487"/>
    </location>
</feature>
<name>A0A7E4UPX9_PANRE</name>
<keyword evidence="6" id="KW-0479">Metal-binding</keyword>
<comment type="cofactor">
    <cofactor evidence="1">
        <name>heme b</name>
        <dbReference type="ChEBI" id="CHEBI:60344"/>
    </cofactor>
</comment>
<keyword evidence="16" id="KW-1185">Reference proteome</keyword>
<feature type="transmembrane region" description="Helical" evidence="12">
    <location>
        <begin position="395"/>
        <end position="420"/>
    </location>
</feature>
<reference evidence="17" key="2">
    <citation type="submission" date="2020-10" db="UniProtKB">
        <authorList>
            <consortium name="WormBaseParasite"/>
        </authorList>
    </citation>
    <scope>IDENTIFICATION</scope>
</reference>
<feature type="transmembrane region" description="Helical" evidence="12">
    <location>
        <begin position="285"/>
        <end position="304"/>
    </location>
</feature>
<evidence type="ECO:0000313" key="17">
    <source>
        <dbReference type="WBParaSite" id="Pan_g11040.t1"/>
    </source>
</evidence>
<evidence type="ECO:0000256" key="9">
    <source>
        <dbReference type="ARBA" id="ARBA00023004"/>
    </source>
</evidence>
<sequence length="488" mass="52742">MITFLLLSLITLASANFDASECGKAKHCLSVPTDCHLKNNGKNCEYMLSHTVSPDDENSAIIELYGVREDSAYVAAGFSDDDRMGNEPVTACVASPNGSPELSFSFNKGTNNVPIIGVSPNDGEILESKIVDGSIYCKIRQSIAPEDDALPDLKKPYQVLLARGPRQQDGRLQYHGSAIATPKLSTFNLPAPQPLVAPSQDVVDSSELEANATTTQAPTLIPTGSGPFNLTTPQRYTLLRFHALMMLIGWFGLIAVGIAAARYLRHEIVNKKVNGLFAWFQVHRAANVLGVFCILIGSLLAFISKDFEWTGPTASGDFESNTNAGAVHTLVGAISVIIALMQPLGSLLRCAPDSSKRPIFNWGHRILGLFGIILALVAVYIGVAKFKGLWNDTDWPLVVLILFTVLSVVLIAALEAYVILRDRRRNRVNINGMELSGRGKFNQDGYEVSYNPTGTNVSAKDKIVNLIGFSAITAASIAMVVLLGVFLF</sequence>
<keyword evidence="9" id="KW-0408">Iron</keyword>
<keyword evidence="4" id="KW-0349">Heme</keyword>
<evidence type="ECO:0000256" key="1">
    <source>
        <dbReference type="ARBA" id="ARBA00001970"/>
    </source>
</evidence>
<dbReference type="PROSITE" id="PS50836">
    <property type="entry name" value="DOMON"/>
    <property type="match status" value="1"/>
</dbReference>
<evidence type="ECO:0000256" key="10">
    <source>
        <dbReference type="ARBA" id="ARBA00023136"/>
    </source>
</evidence>